<evidence type="ECO:0000313" key="3">
    <source>
        <dbReference type="Proteomes" id="UP000317318"/>
    </source>
</evidence>
<feature type="domain" description="Putative restriction endonuclease" evidence="1">
    <location>
        <begin position="12"/>
        <end position="163"/>
    </location>
</feature>
<dbReference type="EMBL" id="CP036268">
    <property type="protein sequence ID" value="QDT39155.1"/>
    <property type="molecule type" value="Genomic_DNA"/>
</dbReference>
<dbReference type="Pfam" id="PF05685">
    <property type="entry name" value="Uma2"/>
    <property type="match status" value="1"/>
</dbReference>
<proteinExistence type="predicted"/>
<name>A0A517R5P4_9PLAN</name>
<organism evidence="2 3">
    <name type="scientific">Stratiformator vulcanicus</name>
    <dbReference type="NCBI Taxonomy" id="2527980"/>
    <lineage>
        <taxon>Bacteria</taxon>
        <taxon>Pseudomonadati</taxon>
        <taxon>Planctomycetota</taxon>
        <taxon>Planctomycetia</taxon>
        <taxon>Planctomycetales</taxon>
        <taxon>Planctomycetaceae</taxon>
        <taxon>Stratiformator</taxon>
    </lineage>
</organism>
<dbReference type="KEGG" id="svp:Pan189_35580"/>
<sequence>MSTTVTLVTVEEFAKFADRPENVDRFFELDEGEIVELSRPQLVHGLVCAVLVQILRNYAARRENLQVCSNDAGVILSRDPGTVRGPDVFVFESEQSLAELMNRTGWLETPPLLVVEVLSPSNTHGEISRKVSQYLASGVRLVWVIDPQGRELTSHRAGTAPDVFGAESEARFPELPDLCVRVAEFFGGLPE</sequence>
<protein>
    <recommendedName>
        <fullName evidence="1">Putative restriction endonuclease domain-containing protein</fullName>
    </recommendedName>
</protein>
<dbReference type="SUPFAM" id="SSF52980">
    <property type="entry name" value="Restriction endonuclease-like"/>
    <property type="match status" value="1"/>
</dbReference>
<accession>A0A517R5P4</accession>
<dbReference type="Gene3D" id="3.90.1570.10">
    <property type="entry name" value="tt1808, chain A"/>
    <property type="match status" value="1"/>
</dbReference>
<dbReference type="PANTHER" id="PTHR34107:SF1">
    <property type="entry name" value="SLL0198 PROTEIN"/>
    <property type="match status" value="1"/>
</dbReference>
<dbReference type="CDD" id="cd06260">
    <property type="entry name" value="DUF820-like"/>
    <property type="match status" value="1"/>
</dbReference>
<dbReference type="InterPro" id="IPR008538">
    <property type="entry name" value="Uma2"/>
</dbReference>
<dbReference type="InterPro" id="IPR011335">
    <property type="entry name" value="Restrct_endonuc-II-like"/>
</dbReference>
<dbReference type="RefSeq" id="WP_310820699.1">
    <property type="nucleotide sequence ID" value="NZ_CP036268.1"/>
</dbReference>
<keyword evidence="3" id="KW-1185">Reference proteome</keyword>
<gene>
    <name evidence="2" type="ORF">Pan189_35580</name>
</gene>
<dbReference type="AlphaFoldDB" id="A0A517R5P4"/>
<dbReference type="PANTHER" id="PTHR34107">
    <property type="entry name" value="SLL0198 PROTEIN-RELATED"/>
    <property type="match status" value="1"/>
</dbReference>
<evidence type="ECO:0000259" key="1">
    <source>
        <dbReference type="Pfam" id="PF05685"/>
    </source>
</evidence>
<dbReference type="InterPro" id="IPR012296">
    <property type="entry name" value="Nuclease_put_TT1808"/>
</dbReference>
<evidence type="ECO:0000313" key="2">
    <source>
        <dbReference type="EMBL" id="QDT39155.1"/>
    </source>
</evidence>
<reference evidence="2 3" key="1">
    <citation type="submission" date="2019-02" db="EMBL/GenBank/DDBJ databases">
        <title>Deep-cultivation of Planctomycetes and their phenomic and genomic characterization uncovers novel biology.</title>
        <authorList>
            <person name="Wiegand S."/>
            <person name="Jogler M."/>
            <person name="Boedeker C."/>
            <person name="Pinto D."/>
            <person name="Vollmers J."/>
            <person name="Rivas-Marin E."/>
            <person name="Kohn T."/>
            <person name="Peeters S.H."/>
            <person name="Heuer A."/>
            <person name="Rast P."/>
            <person name="Oberbeckmann S."/>
            <person name="Bunk B."/>
            <person name="Jeske O."/>
            <person name="Meyerdierks A."/>
            <person name="Storesund J.E."/>
            <person name="Kallscheuer N."/>
            <person name="Luecker S."/>
            <person name="Lage O.M."/>
            <person name="Pohl T."/>
            <person name="Merkel B.J."/>
            <person name="Hornburger P."/>
            <person name="Mueller R.-W."/>
            <person name="Bruemmer F."/>
            <person name="Labrenz M."/>
            <person name="Spormann A.M."/>
            <person name="Op den Camp H."/>
            <person name="Overmann J."/>
            <person name="Amann R."/>
            <person name="Jetten M.S.M."/>
            <person name="Mascher T."/>
            <person name="Medema M.H."/>
            <person name="Devos D.P."/>
            <person name="Kaster A.-K."/>
            <person name="Ovreas L."/>
            <person name="Rohde M."/>
            <person name="Galperin M.Y."/>
            <person name="Jogler C."/>
        </authorList>
    </citation>
    <scope>NUCLEOTIDE SEQUENCE [LARGE SCALE GENOMIC DNA]</scope>
    <source>
        <strain evidence="2 3">Pan189</strain>
    </source>
</reference>
<dbReference type="Proteomes" id="UP000317318">
    <property type="component" value="Chromosome"/>
</dbReference>